<reference evidence="1 2" key="1">
    <citation type="submission" date="2019-08" db="EMBL/GenBank/DDBJ databases">
        <title>Ulvibacter marinistellae sp. nov., isolated from a starfish, Patiria pectinifera.</title>
        <authorList>
            <person name="Kawano K."/>
            <person name="Ushijima N."/>
            <person name="Kihara M."/>
            <person name="Itoh H."/>
        </authorList>
    </citation>
    <scope>NUCLEOTIDE SEQUENCE [LARGE SCALE GENOMIC DNA]</scope>
    <source>
        <strain evidence="1 2">KK4</strain>
    </source>
</reference>
<dbReference type="RefSeq" id="WP_151894646.1">
    <property type="nucleotide sequence ID" value="NZ_BKCF01000004.1"/>
</dbReference>
<proteinExistence type="predicted"/>
<evidence type="ECO:0000313" key="2">
    <source>
        <dbReference type="Proteomes" id="UP000326994"/>
    </source>
</evidence>
<dbReference type="EMBL" id="BKCF01000004">
    <property type="protein sequence ID" value="GEQ86723.1"/>
    <property type="molecule type" value="Genomic_DNA"/>
</dbReference>
<dbReference type="OrthoDB" id="9785180at2"/>
<comment type="caution">
    <text evidence="1">The sequence shown here is derived from an EMBL/GenBank/DDBJ whole genome shotgun (WGS) entry which is preliminary data.</text>
</comment>
<accession>A0A5J4FXE2</accession>
<evidence type="ECO:0008006" key="3">
    <source>
        <dbReference type="Google" id="ProtNLM"/>
    </source>
</evidence>
<gene>
    <name evidence="1" type="ORF">ULMS_22310</name>
</gene>
<keyword evidence="2" id="KW-1185">Reference proteome</keyword>
<dbReference type="AlphaFoldDB" id="A0A5J4FXE2"/>
<dbReference type="PROSITE" id="PS51257">
    <property type="entry name" value="PROKAR_LIPOPROTEIN"/>
    <property type="match status" value="1"/>
</dbReference>
<organism evidence="1 2">
    <name type="scientific">Patiriisocius marinistellae</name>
    <dbReference type="NCBI Taxonomy" id="2494560"/>
    <lineage>
        <taxon>Bacteria</taxon>
        <taxon>Pseudomonadati</taxon>
        <taxon>Bacteroidota</taxon>
        <taxon>Flavobacteriia</taxon>
        <taxon>Flavobacteriales</taxon>
        <taxon>Flavobacteriaceae</taxon>
        <taxon>Patiriisocius</taxon>
    </lineage>
</organism>
<name>A0A5J4FXE2_9FLAO</name>
<protein>
    <recommendedName>
        <fullName evidence="3">Peptidylprolyl isomerase</fullName>
    </recommendedName>
</protein>
<dbReference type="Proteomes" id="UP000326994">
    <property type="component" value="Unassembled WGS sequence"/>
</dbReference>
<evidence type="ECO:0000313" key="1">
    <source>
        <dbReference type="EMBL" id="GEQ86723.1"/>
    </source>
</evidence>
<sequence>MRYSLFIIISIFFFTSCDFLNSASKEEPVARVDKVFLYKEDIEGLINDAISKEDSITIINNYINRWATQQLLINQANINLPAEQLATYNRLVEDYKNDLLTEAYKGAVATQQLDSVISEKEYKLYYEGNKENFKLKESLYKLRYLHLNKNFANLSETKQQFTRFNKVDKQGLIKVSLQFKSQNLNDSIWVKREALLKQLPVIQAQSETVLKKSQFSQLEDSLGVYLVKIIDVLEPNDIAPLEYIKPTISQIILSKRKLELIKKLERDITKDAIKNKKFEIYTPK</sequence>